<feature type="region of interest" description="Disordered" evidence="1">
    <location>
        <begin position="82"/>
        <end position="120"/>
    </location>
</feature>
<sequence length="151" mass="16253">MATPPSPEPGPSNWDLISMELSGMMSPSHINLSDMPCIDAIISDAELYGILAQDVDNFLEDLVNENTEDEEAVCAEDQLEQDVENTTEEAPTTDWFNGNPSNMAEIPFTGTPASGNNKKSDTLQYMAEGALGEPSKCLALGAPEEPRNICS</sequence>
<protein>
    <submittedName>
        <fullName evidence="2">Uncharacterized protein</fullName>
    </submittedName>
</protein>
<evidence type="ECO:0000313" key="2">
    <source>
        <dbReference type="EMBL" id="CAH2062323.1"/>
    </source>
</evidence>
<feature type="non-terminal residue" evidence="2">
    <location>
        <position position="151"/>
    </location>
</feature>
<keyword evidence="3" id="KW-1185">Reference proteome</keyword>
<gene>
    <name evidence="2" type="ORF">IPOD504_LOCUS11877</name>
</gene>
<feature type="compositionally biased region" description="Polar residues" evidence="1">
    <location>
        <begin position="88"/>
        <end position="102"/>
    </location>
</feature>
<accession>A0ABN8IMY2</accession>
<name>A0ABN8IMY2_9NEOP</name>
<evidence type="ECO:0000256" key="1">
    <source>
        <dbReference type="SAM" id="MobiDB-lite"/>
    </source>
</evidence>
<dbReference type="Proteomes" id="UP000837857">
    <property type="component" value="Chromosome 29"/>
</dbReference>
<organism evidence="2 3">
    <name type="scientific">Iphiclides podalirius</name>
    <name type="common">scarce swallowtail</name>
    <dbReference type="NCBI Taxonomy" id="110791"/>
    <lineage>
        <taxon>Eukaryota</taxon>
        <taxon>Metazoa</taxon>
        <taxon>Ecdysozoa</taxon>
        <taxon>Arthropoda</taxon>
        <taxon>Hexapoda</taxon>
        <taxon>Insecta</taxon>
        <taxon>Pterygota</taxon>
        <taxon>Neoptera</taxon>
        <taxon>Endopterygota</taxon>
        <taxon>Lepidoptera</taxon>
        <taxon>Glossata</taxon>
        <taxon>Ditrysia</taxon>
        <taxon>Papilionoidea</taxon>
        <taxon>Papilionidae</taxon>
        <taxon>Papilioninae</taxon>
        <taxon>Iphiclides</taxon>
    </lineage>
</organism>
<evidence type="ECO:0000313" key="3">
    <source>
        <dbReference type="Proteomes" id="UP000837857"/>
    </source>
</evidence>
<reference evidence="2" key="1">
    <citation type="submission" date="2022-03" db="EMBL/GenBank/DDBJ databases">
        <authorList>
            <person name="Martin H S."/>
        </authorList>
    </citation>
    <scope>NUCLEOTIDE SEQUENCE</scope>
</reference>
<dbReference type="EMBL" id="OW152841">
    <property type="protein sequence ID" value="CAH2062323.1"/>
    <property type="molecule type" value="Genomic_DNA"/>
</dbReference>
<proteinExistence type="predicted"/>